<dbReference type="EnsemblMetazoa" id="XM_028660544.1">
    <property type="protein sequence ID" value="XP_028516345.1"/>
    <property type="gene ID" value="LOC114575529"/>
</dbReference>
<dbReference type="Proteomes" id="UP000887567">
    <property type="component" value="Unplaced"/>
</dbReference>
<dbReference type="AlphaFoldDB" id="A0A913YLK4"/>
<proteinExistence type="predicted"/>
<evidence type="ECO:0000313" key="2">
    <source>
        <dbReference type="EnsemblMetazoa" id="XP_028516345.1"/>
    </source>
</evidence>
<dbReference type="OMA" id="INEIPPY"/>
<protein>
    <submittedName>
        <fullName evidence="2">Uncharacterized protein</fullName>
    </submittedName>
</protein>
<dbReference type="GeneID" id="114575529"/>
<accession>A0A913YLK4</accession>
<feature type="compositionally biased region" description="Basic and acidic residues" evidence="1">
    <location>
        <begin position="1"/>
        <end position="21"/>
    </location>
</feature>
<evidence type="ECO:0000313" key="3">
    <source>
        <dbReference type="Proteomes" id="UP000887567"/>
    </source>
</evidence>
<feature type="region of interest" description="Disordered" evidence="1">
    <location>
        <begin position="1"/>
        <end position="23"/>
    </location>
</feature>
<sequence>MEHFKEIQEEAKDSKAPKDESPLYQNSPITIGESCLLIMAFAVRHKLSGIALEDLLEVLHLHCPKPNHCITDLKHFQLFFQALKHPVVKHYYCSNQKCKVYSGTSQPESGATCEVCRTPLDISSYFIEIPIMEQIKTLLSRPDMIEKLQYRFNRLKKDPNAIEDVYDGDLYKRFAAPGGFLNNRHNISFLGNTDGVALIKSTGYGVWPVYLVINEIPPYERSRSKLFKTCFS</sequence>
<keyword evidence="3" id="KW-1185">Reference proteome</keyword>
<name>A0A913YLK4_EXADI</name>
<evidence type="ECO:0000256" key="1">
    <source>
        <dbReference type="SAM" id="MobiDB-lite"/>
    </source>
</evidence>
<dbReference type="RefSeq" id="XP_028516345.1">
    <property type="nucleotide sequence ID" value="XM_028660544.1"/>
</dbReference>
<dbReference type="OrthoDB" id="5990030at2759"/>
<dbReference type="KEGG" id="epa:114575529"/>
<organism evidence="2 3">
    <name type="scientific">Exaiptasia diaphana</name>
    <name type="common">Tropical sea anemone</name>
    <name type="synonym">Aiptasia pulchella</name>
    <dbReference type="NCBI Taxonomy" id="2652724"/>
    <lineage>
        <taxon>Eukaryota</taxon>
        <taxon>Metazoa</taxon>
        <taxon>Cnidaria</taxon>
        <taxon>Anthozoa</taxon>
        <taxon>Hexacorallia</taxon>
        <taxon>Actiniaria</taxon>
        <taxon>Aiptasiidae</taxon>
        <taxon>Exaiptasia</taxon>
    </lineage>
</organism>
<reference evidence="2" key="1">
    <citation type="submission" date="2022-11" db="UniProtKB">
        <authorList>
            <consortium name="EnsemblMetazoa"/>
        </authorList>
    </citation>
    <scope>IDENTIFICATION</scope>
</reference>